<proteinExistence type="predicted"/>
<feature type="domain" description="PLAT" evidence="3">
    <location>
        <begin position="150"/>
        <end position="268"/>
    </location>
</feature>
<dbReference type="CDD" id="cd00113">
    <property type="entry name" value="PLAT"/>
    <property type="match status" value="1"/>
</dbReference>
<evidence type="ECO:0000259" key="3">
    <source>
        <dbReference type="PROSITE" id="PS50095"/>
    </source>
</evidence>
<dbReference type="SMART" id="SM00308">
    <property type="entry name" value="LH2"/>
    <property type="match status" value="1"/>
</dbReference>
<name>A0AAE1C0T2_PETCI</name>
<keyword evidence="5" id="KW-1185">Reference proteome</keyword>
<accession>A0AAE1C0T2</accession>
<dbReference type="Gene3D" id="2.60.60.20">
    <property type="entry name" value="PLAT/LH2 domain"/>
    <property type="match status" value="1"/>
</dbReference>
<dbReference type="Pfam" id="PF01477">
    <property type="entry name" value="PLAT"/>
    <property type="match status" value="1"/>
</dbReference>
<gene>
    <name evidence="4" type="ORF">Pcinc_034902</name>
</gene>
<comment type="caution">
    <text evidence="4">The sequence shown here is derived from an EMBL/GenBank/DDBJ whole genome shotgun (WGS) entry which is preliminary data.</text>
</comment>
<dbReference type="InterPro" id="IPR036392">
    <property type="entry name" value="PLAT/LH2_dom_sf"/>
</dbReference>
<dbReference type="SUPFAM" id="SSF49723">
    <property type="entry name" value="Lipase/lipooxygenase domain (PLAT/LH2 domain)"/>
    <property type="match status" value="1"/>
</dbReference>
<evidence type="ECO:0000256" key="1">
    <source>
        <dbReference type="PROSITE-ProRule" id="PRU00152"/>
    </source>
</evidence>
<dbReference type="AlphaFoldDB" id="A0AAE1C0T2"/>
<sequence length="344" mass="39020">MHRLPRCCGGGSLWRGTITHSLYLTIKTPLLITTTTTPYLTFRPYTQIAGGDIDKTIGGESSTSQQSHKGDVSTPTVEYIYRTYFSDSIIKRFINTSGCDQCESVIETGVPGERSVQREPGVDRENIAPKETETGAAPREENPQTTNMKKAFQLVVKTGDQEGAGTDANVWVVLEDEEGRESSKVKLDKILYNDLERSKRDTYSLECPSEFGQVARLKLKRDNRGLADDWFCDYIHVEDRRGPKRKTSKEQQKLQSSSKGIRNFLGSNYLRENAATTPTTEKTVYFFPIHRWVSPKHEYLFHEYGSSLPHLDPCLEARRSDLEKKRESYKYIVHAEGMVAQVST</sequence>
<dbReference type="InterPro" id="IPR001024">
    <property type="entry name" value="PLAT/LH2_dom"/>
</dbReference>
<evidence type="ECO:0000313" key="5">
    <source>
        <dbReference type="Proteomes" id="UP001286313"/>
    </source>
</evidence>
<comment type="caution">
    <text evidence="1">Lacks conserved residue(s) required for the propagation of feature annotation.</text>
</comment>
<feature type="region of interest" description="Disordered" evidence="2">
    <location>
        <begin position="112"/>
        <end position="148"/>
    </location>
</feature>
<dbReference type="PANTHER" id="PTHR31718:SF60">
    <property type="entry name" value="LIPOXYGENASE HOMOLOGY DOMAIN-CONTAINING PROTEIN 1"/>
    <property type="match status" value="1"/>
</dbReference>
<protein>
    <recommendedName>
        <fullName evidence="3">PLAT domain-containing protein</fullName>
    </recommendedName>
</protein>
<evidence type="ECO:0000256" key="2">
    <source>
        <dbReference type="SAM" id="MobiDB-lite"/>
    </source>
</evidence>
<dbReference type="PANTHER" id="PTHR31718">
    <property type="entry name" value="PLAT DOMAIN-CONTAINING PROTEIN"/>
    <property type="match status" value="1"/>
</dbReference>
<dbReference type="PROSITE" id="PS50095">
    <property type="entry name" value="PLAT"/>
    <property type="match status" value="1"/>
</dbReference>
<dbReference type="EMBL" id="JAWQEG010005165">
    <property type="protein sequence ID" value="KAK3858939.1"/>
    <property type="molecule type" value="Genomic_DNA"/>
</dbReference>
<feature type="compositionally biased region" description="Basic and acidic residues" evidence="2">
    <location>
        <begin position="115"/>
        <end position="142"/>
    </location>
</feature>
<evidence type="ECO:0000313" key="4">
    <source>
        <dbReference type="EMBL" id="KAK3858939.1"/>
    </source>
</evidence>
<organism evidence="4 5">
    <name type="scientific">Petrolisthes cinctipes</name>
    <name type="common">Flat porcelain crab</name>
    <dbReference type="NCBI Taxonomy" id="88211"/>
    <lineage>
        <taxon>Eukaryota</taxon>
        <taxon>Metazoa</taxon>
        <taxon>Ecdysozoa</taxon>
        <taxon>Arthropoda</taxon>
        <taxon>Crustacea</taxon>
        <taxon>Multicrustacea</taxon>
        <taxon>Malacostraca</taxon>
        <taxon>Eumalacostraca</taxon>
        <taxon>Eucarida</taxon>
        <taxon>Decapoda</taxon>
        <taxon>Pleocyemata</taxon>
        <taxon>Anomura</taxon>
        <taxon>Galatheoidea</taxon>
        <taxon>Porcellanidae</taxon>
        <taxon>Petrolisthes</taxon>
    </lineage>
</organism>
<dbReference type="Proteomes" id="UP001286313">
    <property type="component" value="Unassembled WGS sequence"/>
</dbReference>
<reference evidence="4" key="1">
    <citation type="submission" date="2023-10" db="EMBL/GenBank/DDBJ databases">
        <title>Genome assemblies of two species of porcelain crab, Petrolisthes cinctipes and Petrolisthes manimaculis (Anomura: Porcellanidae).</title>
        <authorList>
            <person name="Angst P."/>
        </authorList>
    </citation>
    <scope>NUCLEOTIDE SEQUENCE</scope>
    <source>
        <strain evidence="4">PB745_01</strain>
        <tissue evidence="4">Gill</tissue>
    </source>
</reference>